<comment type="subunit">
    <text evidence="2">Tetramer of two alpha and two beta subunits.</text>
</comment>
<accession>A0A8J5X9X3</accession>
<name>A0A8J5X9X3_DIALT</name>
<dbReference type="SMART" id="SM01085">
    <property type="entry name" value="CK_II_beta"/>
    <property type="match status" value="1"/>
</dbReference>
<sequence length="247" mass="27881">MAREAGMEVERYDALDSSSEDGSSLDEPSWISWFCLLRHHELFCEVDPAYIQDRFNLNGLKEEIGPLYGEAMAMILGTAPTERQLADPSQRIHKVLNTARVLYGLIHARYILTAQGLQDMKAKYHAREFGQCPRTFCHKHPLLPVGLGDQYSPVSDNPVQRFCQLCEEVYEAETGNTYIDGAFFGTTFPHLFTQSFPDTAPAKNSFKYVPRLFGFKLHASASARAPSPVEWPKRQKNDPDSEFDSPG</sequence>
<dbReference type="FunFam" id="1.10.1820.10:FF:000005">
    <property type="entry name" value="Casein kinase II subunit beta"/>
    <property type="match status" value="1"/>
</dbReference>
<dbReference type="PANTHER" id="PTHR11740">
    <property type="entry name" value="CASEIN KINASE II SUBUNIT BETA"/>
    <property type="match status" value="1"/>
</dbReference>
<reference evidence="4" key="1">
    <citation type="submission" date="2021-05" db="EMBL/GenBank/DDBJ databases">
        <title>The genome of the haptophyte Pavlova lutheri (Diacronema luteri, Pavlovales) - a model for lipid biosynthesis in eukaryotic algae.</title>
        <authorList>
            <person name="Hulatt C.J."/>
            <person name="Posewitz M.C."/>
        </authorList>
    </citation>
    <scope>NUCLEOTIDE SEQUENCE</scope>
    <source>
        <strain evidence="4">NIVA-4/92</strain>
    </source>
</reference>
<dbReference type="InterPro" id="IPR035991">
    <property type="entry name" value="Casein_kinase_II_beta-like"/>
</dbReference>
<feature type="compositionally biased region" description="Basic and acidic residues" evidence="3">
    <location>
        <begin position="1"/>
        <end position="14"/>
    </location>
</feature>
<comment type="similarity">
    <text evidence="1 2">Belongs to the casein kinase 2 subunit beta family.</text>
</comment>
<dbReference type="PANTHER" id="PTHR11740:SF0">
    <property type="entry name" value="CASEIN KINASE II SUBUNIT BETA"/>
    <property type="match status" value="1"/>
</dbReference>
<feature type="region of interest" description="Disordered" evidence="3">
    <location>
        <begin position="222"/>
        <end position="247"/>
    </location>
</feature>
<dbReference type="PRINTS" id="PR00472">
    <property type="entry name" value="CASNKINASEII"/>
</dbReference>
<evidence type="ECO:0000256" key="3">
    <source>
        <dbReference type="SAM" id="MobiDB-lite"/>
    </source>
</evidence>
<keyword evidence="5" id="KW-1185">Reference proteome</keyword>
<dbReference type="Gene3D" id="1.10.1820.10">
    <property type="entry name" value="protein kinase ck2 holoenzyme, chain C, domain 1"/>
    <property type="match status" value="1"/>
</dbReference>
<protein>
    <recommendedName>
        <fullName evidence="2">Casein kinase II subunit beta</fullName>
        <shortName evidence="2">CK II beta</shortName>
    </recommendedName>
</protein>
<dbReference type="InterPro" id="IPR016149">
    <property type="entry name" value="Casein_kin_II_reg-sub_N"/>
</dbReference>
<dbReference type="GO" id="GO:0005956">
    <property type="term" value="C:protein kinase CK2 complex"/>
    <property type="evidence" value="ECO:0007669"/>
    <property type="project" value="UniProtKB-UniRule"/>
</dbReference>
<evidence type="ECO:0000313" key="5">
    <source>
        <dbReference type="Proteomes" id="UP000751190"/>
    </source>
</evidence>
<gene>
    <name evidence="4" type="ORF">KFE25_012640</name>
</gene>
<evidence type="ECO:0000256" key="1">
    <source>
        <dbReference type="ARBA" id="ARBA00006941"/>
    </source>
</evidence>
<dbReference type="EMBL" id="JAGTXO010000059">
    <property type="protein sequence ID" value="KAG8457969.1"/>
    <property type="molecule type" value="Genomic_DNA"/>
</dbReference>
<dbReference type="OrthoDB" id="3971593at2759"/>
<dbReference type="Gene3D" id="2.20.25.20">
    <property type="match status" value="1"/>
</dbReference>
<dbReference type="OMA" id="WIHWFCK"/>
<dbReference type="GO" id="GO:0005737">
    <property type="term" value="C:cytoplasm"/>
    <property type="evidence" value="ECO:0007669"/>
    <property type="project" value="TreeGrafter"/>
</dbReference>
<dbReference type="FunFam" id="2.20.25.20:FF:000001">
    <property type="entry name" value="Casein kinase II subunit beta"/>
    <property type="match status" value="1"/>
</dbReference>
<dbReference type="InterPro" id="IPR000704">
    <property type="entry name" value="Casein_kinase_II_reg-sub"/>
</dbReference>
<feature type="region of interest" description="Disordered" evidence="3">
    <location>
        <begin position="1"/>
        <end position="23"/>
    </location>
</feature>
<dbReference type="SUPFAM" id="SSF57798">
    <property type="entry name" value="Casein kinase II beta subunit"/>
    <property type="match status" value="1"/>
</dbReference>
<organism evidence="4 5">
    <name type="scientific">Diacronema lutheri</name>
    <name type="common">Unicellular marine alga</name>
    <name type="synonym">Monochrysis lutheri</name>
    <dbReference type="NCBI Taxonomy" id="2081491"/>
    <lineage>
        <taxon>Eukaryota</taxon>
        <taxon>Haptista</taxon>
        <taxon>Haptophyta</taxon>
        <taxon>Pavlovophyceae</taxon>
        <taxon>Pavlovales</taxon>
        <taxon>Pavlovaceae</taxon>
        <taxon>Diacronema</taxon>
    </lineage>
</organism>
<dbReference type="AlphaFoldDB" id="A0A8J5X9X3"/>
<proteinExistence type="inferred from homology"/>
<dbReference type="Pfam" id="PF01214">
    <property type="entry name" value="CK_II_beta"/>
    <property type="match status" value="1"/>
</dbReference>
<evidence type="ECO:0000313" key="4">
    <source>
        <dbReference type="EMBL" id="KAG8457969.1"/>
    </source>
</evidence>
<dbReference type="GO" id="GO:0019887">
    <property type="term" value="F:protein kinase regulator activity"/>
    <property type="evidence" value="ECO:0007669"/>
    <property type="project" value="InterPro"/>
</dbReference>
<dbReference type="Proteomes" id="UP000751190">
    <property type="component" value="Unassembled WGS sequence"/>
</dbReference>
<evidence type="ECO:0000256" key="2">
    <source>
        <dbReference type="RuleBase" id="RU361268"/>
    </source>
</evidence>
<comment type="caution">
    <text evidence="4">The sequence shown here is derived from an EMBL/GenBank/DDBJ whole genome shotgun (WGS) entry which is preliminary data.</text>
</comment>